<gene>
    <name evidence="1" type="ORF">CAEBREN_04005</name>
</gene>
<dbReference type="InParanoid" id="G0N157"/>
<proteinExistence type="predicted"/>
<accession>G0N157</accession>
<evidence type="ECO:0000313" key="2">
    <source>
        <dbReference type="Proteomes" id="UP000008068"/>
    </source>
</evidence>
<name>G0N157_CAEBE</name>
<reference evidence="2" key="1">
    <citation type="submission" date="2011-07" db="EMBL/GenBank/DDBJ databases">
        <authorList>
            <consortium name="Caenorhabditis brenneri Sequencing and Analysis Consortium"/>
            <person name="Wilson R.K."/>
        </authorList>
    </citation>
    <scope>NUCLEOTIDE SEQUENCE [LARGE SCALE GENOMIC DNA]</scope>
    <source>
        <strain evidence="2">PB2801</strain>
    </source>
</reference>
<dbReference type="AlphaFoldDB" id="G0N157"/>
<organism evidence="2">
    <name type="scientific">Caenorhabditis brenneri</name>
    <name type="common">Nematode worm</name>
    <dbReference type="NCBI Taxonomy" id="135651"/>
    <lineage>
        <taxon>Eukaryota</taxon>
        <taxon>Metazoa</taxon>
        <taxon>Ecdysozoa</taxon>
        <taxon>Nematoda</taxon>
        <taxon>Chromadorea</taxon>
        <taxon>Rhabditida</taxon>
        <taxon>Rhabditina</taxon>
        <taxon>Rhabditomorpha</taxon>
        <taxon>Rhabditoidea</taxon>
        <taxon>Rhabditidae</taxon>
        <taxon>Peloderinae</taxon>
        <taxon>Caenorhabditis</taxon>
    </lineage>
</organism>
<dbReference type="EMBL" id="GL379826">
    <property type="protein sequence ID" value="EGT49905.1"/>
    <property type="molecule type" value="Genomic_DNA"/>
</dbReference>
<dbReference type="HOGENOM" id="CLU_103474_0_0_1"/>
<keyword evidence="2" id="KW-1185">Reference proteome</keyword>
<protein>
    <submittedName>
        <fullName evidence="1">Uncharacterized protein</fullName>
    </submittedName>
</protein>
<evidence type="ECO:0000313" key="1">
    <source>
        <dbReference type="EMBL" id="EGT49905.1"/>
    </source>
</evidence>
<dbReference type="OrthoDB" id="5901286at2759"/>
<sequence>MRNELTEKYEVDYQWCRITKSFPMGKVLENGSYIETNETYTHEMYMELNGVEFLSDSAVEGRIMERCVETEPGHVAMVKVTEEEVGCTFKNEFRKFLSYWKDLEMGAVLRCNQGNKVTKPVCLINGTEYHTDPNVEHKLSNGCTFICHSQKNIYKCPDQLKFMEVMKTATTRIPTTLRAELGF</sequence>
<dbReference type="Proteomes" id="UP000008068">
    <property type="component" value="Unassembled WGS sequence"/>
</dbReference>